<feature type="transmembrane region" description="Helical" evidence="8">
    <location>
        <begin position="247"/>
        <end position="268"/>
    </location>
</feature>
<organism evidence="10">
    <name type="scientific">Photinus pyralis</name>
    <name type="common">Common eastern firefly</name>
    <name type="synonym">Lampyris pyralis</name>
    <dbReference type="NCBI Taxonomy" id="7054"/>
    <lineage>
        <taxon>Eukaryota</taxon>
        <taxon>Metazoa</taxon>
        <taxon>Ecdysozoa</taxon>
        <taxon>Arthropoda</taxon>
        <taxon>Hexapoda</taxon>
        <taxon>Insecta</taxon>
        <taxon>Pterygota</taxon>
        <taxon>Neoptera</taxon>
        <taxon>Endopterygota</taxon>
        <taxon>Coleoptera</taxon>
        <taxon>Polyphaga</taxon>
        <taxon>Elateriformia</taxon>
        <taxon>Elateroidea</taxon>
        <taxon>Lampyridae</taxon>
        <taxon>Lampyrinae</taxon>
        <taxon>Photinus</taxon>
    </lineage>
</organism>
<evidence type="ECO:0000256" key="8">
    <source>
        <dbReference type="SAM" id="Phobius"/>
    </source>
</evidence>
<feature type="transmembrane region" description="Helical" evidence="8">
    <location>
        <begin position="378"/>
        <end position="402"/>
    </location>
</feature>
<dbReference type="EMBL" id="GEZM01034399">
    <property type="protein sequence ID" value="JAV83816.1"/>
    <property type="molecule type" value="Transcribed_RNA"/>
</dbReference>
<evidence type="ECO:0000256" key="4">
    <source>
        <dbReference type="ARBA" id="ARBA00022597"/>
    </source>
</evidence>
<feature type="transmembrane region" description="Helical" evidence="8">
    <location>
        <begin position="168"/>
        <end position="185"/>
    </location>
</feature>
<dbReference type="InterPro" id="IPR050549">
    <property type="entry name" value="MFS_Trehalose_Transporter"/>
</dbReference>
<dbReference type="OrthoDB" id="6612291at2759"/>
<dbReference type="RefSeq" id="XP_031357349.1">
    <property type="nucleotide sequence ID" value="XM_031501489.1"/>
</dbReference>
<evidence type="ECO:0000256" key="5">
    <source>
        <dbReference type="ARBA" id="ARBA00022692"/>
    </source>
</evidence>
<dbReference type="GeneID" id="116181197"/>
<dbReference type="SUPFAM" id="SSF103473">
    <property type="entry name" value="MFS general substrate transporter"/>
    <property type="match status" value="1"/>
</dbReference>
<dbReference type="PROSITE" id="PS00217">
    <property type="entry name" value="SUGAR_TRANSPORT_2"/>
    <property type="match status" value="1"/>
</dbReference>
<dbReference type="PROSITE" id="PS00216">
    <property type="entry name" value="SUGAR_TRANSPORT_1"/>
    <property type="match status" value="1"/>
</dbReference>
<dbReference type="InterPro" id="IPR005828">
    <property type="entry name" value="MFS_sugar_transport-like"/>
</dbReference>
<feature type="domain" description="Major facilitator superfamily (MFS) profile" evidence="9">
    <location>
        <begin position="9"/>
        <end position="437"/>
    </location>
</feature>
<dbReference type="PANTHER" id="PTHR48021">
    <property type="match status" value="1"/>
</dbReference>
<evidence type="ECO:0000256" key="7">
    <source>
        <dbReference type="ARBA" id="ARBA00023136"/>
    </source>
</evidence>
<dbReference type="KEGG" id="ppyr:116181197"/>
<sequence length="462" mass="50910">MVWLEKRLLQYGAAFTGLLQVFSCGLHLGWPSPYLPVLLSEDSPIPMTADESSWVGTVYLLGGLCGSVLLSVVGRRIGRKSIVLWSSVPFCISWITVAFATTLHELLIARYIAGMSEGLALASLIIYVSEISDKEIRGMLGSSVSVTLFLGVMAINLVGSYMTIKTSSLILLVMPALHFLTFVWMPESPNYLLMKGKYQEARQSFIALKGSEDVDHSLAVIGTAIENENLNKTRFISLFKKNNRKSLWAIFGIRFAQQMSGITAFSIYAQTIFKEGGEAISPILGAVIFHTIQLILSVLSAVLVDKLGRRPLLISSAIGSIGALLAGGLFFFIRDVANVDTSRISTLSTIILFIFSFTFCLGLQTMPNFITAELFPTALRAYASTAACVLLYSFAAICTKYFQFTKDNYGMFVPFWSFAICVAIGLVMIVTYLPETRNKTLEDIQIELNQSKTTRKRSSRNP</sequence>
<feature type="transmembrane region" description="Helical" evidence="8">
    <location>
        <begin position="311"/>
        <end position="333"/>
    </location>
</feature>
<evidence type="ECO:0000256" key="6">
    <source>
        <dbReference type="ARBA" id="ARBA00022989"/>
    </source>
</evidence>
<feature type="transmembrane region" description="Helical" evidence="8">
    <location>
        <begin position="280"/>
        <end position="304"/>
    </location>
</feature>
<evidence type="ECO:0000259" key="9">
    <source>
        <dbReference type="PROSITE" id="PS50850"/>
    </source>
</evidence>
<reference evidence="10" key="1">
    <citation type="journal article" date="2016" name="Sci. Rep.">
        <title>Molecular characterization of firefly nuptial gifts: a multi-omics approach sheds light on postcopulatory sexual selection.</title>
        <authorList>
            <person name="Al-Wathiqui N."/>
            <person name="Fallon T.R."/>
            <person name="South A."/>
            <person name="Weng J.K."/>
            <person name="Lewis S.M."/>
        </authorList>
    </citation>
    <scope>NUCLEOTIDE SEQUENCE</scope>
</reference>
<dbReference type="Gene3D" id="1.20.1250.20">
    <property type="entry name" value="MFS general substrate transporter like domains"/>
    <property type="match status" value="1"/>
</dbReference>
<keyword evidence="6 8" id="KW-1133">Transmembrane helix</keyword>
<feature type="transmembrane region" description="Helical" evidence="8">
    <location>
        <begin position="52"/>
        <end position="70"/>
    </location>
</feature>
<keyword evidence="3" id="KW-1003">Cell membrane</keyword>
<dbReference type="InterPro" id="IPR020846">
    <property type="entry name" value="MFS_dom"/>
</dbReference>
<dbReference type="GO" id="GO:0005886">
    <property type="term" value="C:plasma membrane"/>
    <property type="evidence" value="ECO:0007669"/>
    <property type="project" value="UniProtKB-SubCell"/>
</dbReference>
<dbReference type="InterPro" id="IPR036259">
    <property type="entry name" value="MFS_trans_sf"/>
</dbReference>
<feature type="transmembrane region" description="Helical" evidence="8">
    <location>
        <begin position="12"/>
        <end position="32"/>
    </location>
</feature>
<dbReference type="InterPro" id="IPR005829">
    <property type="entry name" value="Sugar_transporter_CS"/>
</dbReference>
<dbReference type="PROSITE" id="PS50850">
    <property type="entry name" value="MFS"/>
    <property type="match status" value="1"/>
</dbReference>
<protein>
    <recommendedName>
        <fullName evidence="9">Major facilitator superfamily (MFS) profile domain-containing protein</fullName>
    </recommendedName>
</protein>
<dbReference type="AlphaFoldDB" id="A0A1Y1MIV3"/>
<dbReference type="FunFam" id="1.20.1250.20:FF:000218">
    <property type="entry name" value="facilitated trehalose transporter Tret1"/>
    <property type="match status" value="1"/>
</dbReference>
<feature type="transmembrane region" description="Helical" evidence="8">
    <location>
        <begin position="345"/>
        <end position="366"/>
    </location>
</feature>
<proteinExistence type="predicted"/>
<dbReference type="GO" id="GO:0022857">
    <property type="term" value="F:transmembrane transporter activity"/>
    <property type="evidence" value="ECO:0007669"/>
    <property type="project" value="InterPro"/>
</dbReference>
<feature type="transmembrane region" description="Helical" evidence="8">
    <location>
        <begin position="140"/>
        <end position="162"/>
    </location>
</feature>
<keyword evidence="7 8" id="KW-0472">Membrane</keyword>
<evidence type="ECO:0000313" key="10">
    <source>
        <dbReference type="EMBL" id="JAV83816.1"/>
    </source>
</evidence>
<comment type="subcellular location">
    <subcellularLocation>
        <location evidence="1">Cell membrane</location>
        <topology evidence="1">Multi-pass membrane protein</topology>
    </subcellularLocation>
</comment>
<dbReference type="Pfam" id="PF00083">
    <property type="entry name" value="Sugar_tr"/>
    <property type="match status" value="1"/>
</dbReference>
<name>A0A1Y1MIV3_PHOPY</name>
<feature type="transmembrane region" description="Helical" evidence="8">
    <location>
        <begin position="414"/>
        <end position="433"/>
    </location>
</feature>
<accession>A0A1Y1MIV3</accession>
<feature type="transmembrane region" description="Helical" evidence="8">
    <location>
        <begin position="108"/>
        <end position="128"/>
    </location>
</feature>
<evidence type="ECO:0000256" key="1">
    <source>
        <dbReference type="ARBA" id="ARBA00004651"/>
    </source>
</evidence>
<dbReference type="PANTHER" id="PTHR48021:SF46">
    <property type="entry name" value="MAJOR FACILITATOR SUPERFAMILY (MFS) PROFILE DOMAIN-CONTAINING PROTEIN"/>
    <property type="match status" value="1"/>
</dbReference>
<keyword evidence="5 8" id="KW-0812">Transmembrane</keyword>
<evidence type="ECO:0000256" key="2">
    <source>
        <dbReference type="ARBA" id="ARBA00022448"/>
    </source>
</evidence>
<keyword evidence="2" id="KW-0813">Transport</keyword>
<keyword evidence="4" id="KW-0762">Sugar transport</keyword>
<evidence type="ECO:0000256" key="3">
    <source>
        <dbReference type="ARBA" id="ARBA00022475"/>
    </source>
</evidence>
<feature type="transmembrane region" description="Helical" evidence="8">
    <location>
        <begin position="82"/>
        <end position="102"/>
    </location>
</feature>